<protein>
    <submittedName>
        <fullName evidence="1">Uncharacterized protein</fullName>
    </submittedName>
</protein>
<evidence type="ECO:0000313" key="1">
    <source>
        <dbReference type="EMBL" id="HFK96079.1"/>
    </source>
</evidence>
<reference evidence="1" key="1">
    <citation type="journal article" date="2020" name="mSystems">
        <title>Genome- and Community-Level Interaction Insights into Carbon Utilization and Element Cycling Functions of Hydrothermarchaeota in Hydrothermal Sediment.</title>
        <authorList>
            <person name="Zhou Z."/>
            <person name="Liu Y."/>
            <person name="Xu W."/>
            <person name="Pan J."/>
            <person name="Luo Z.H."/>
            <person name="Li M."/>
        </authorList>
    </citation>
    <scope>NUCLEOTIDE SEQUENCE [LARGE SCALE GENOMIC DNA]</scope>
    <source>
        <strain evidence="1">SpSt-456</strain>
    </source>
</reference>
<gene>
    <name evidence="1" type="ORF">ENS06_01995</name>
</gene>
<name>A0A832A3K0_9BACT</name>
<sequence length="158" mass="17679">MGRYPVYQSPQLDAVESRLRRSGDPHGYLAGDPRPLITILTEDDRAVKALGLTHEAIAARLRAFTEAAKNALGGPVVVEALWRVQLEDFRGRLPCPWGHPGLYPKTHVRLERLDTGETLQWTDLSLHMIQAHGFYQGLKSPYRLDPEKVASMCAVLPE</sequence>
<proteinExistence type="predicted"/>
<organism evidence="1">
    <name type="scientific">Desulfacinum infernum</name>
    <dbReference type="NCBI Taxonomy" id="35837"/>
    <lineage>
        <taxon>Bacteria</taxon>
        <taxon>Pseudomonadati</taxon>
        <taxon>Thermodesulfobacteriota</taxon>
        <taxon>Syntrophobacteria</taxon>
        <taxon>Syntrophobacterales</taxon>
        <taxon>Syntrophobacteraceae</taxon>
        <taxon>Desulfacinum</taxon>
    </lineage>
</organism>
<dbReference type="AlphaFoldDB" id="A0A832A3K0"/>
<accession>A0A832A3K0</accession>
<comment type="caution">
    <text evidence="1">The sequence shown here is derived from an EMBL/GenBank/DDBJ whole genome shotgun (WGS) entry which is preliminary data.</text>
</comment>
<dbReference type="EMBL" id="DSTK01000009">
    <property type="protein sequence ID" value="HFK96079.1"/>
    <property type="molecule type" value="Genomic_DNA"/>
</dbReference>